<accession>A0A5R9G6R2</accession>
<keyword evidence="3" id="KW-1185">Reference proteome</keyword>
<feature type="region of interest" description="Disordered" evidence="1">
    <location>
        <begin position="106"/>
        <end position="148"/>
    </location>
</feature>
<dbReference type="Proteomes" id="UP000309676">
    <property type="component" value="Unassembled WGS sequence"/>
</dbReference>
<dbReference type="AlphaFoldDB" id="A0A5R9G6R2"/>
<name>A0A5R9G6R2_9BACL</name>
<evidence type="ECO:0000313" key="2">
    <source>
        <dbReference type="EMBL" id="TLS49800.1"/>
    </source>
</evidence>
<protein>
    <submittedName>
        <fullName evidence="2">Uncharacterized protein</fullName>
    </submittedName>
</protein>
<dbReference type="OrthoDB" id="2450266at2"/>
<reference evidence="2 3" key="1">
    <citation type="submission" date="2019-05" db="EMBL/GenBank/DDBJ databases">
        <authorList>
            <person name="Narsing Rao M.P."/>
            <person name="Li W.J."/>
        </authorList>
    </citation>
    <scope>NUCLEOTIDE SEQUENCE [LARGE SCALE GENOMIC DNA]</scope>
    <source>
        <strain evidence="2 3">SYSU_K30003</strain>
    </source>
</reference>
<evidence type="ECO:0000313" key="3">
    <source>
        <dbReference type="Proteomes" id="UP000309676"/>
    </source>
</evidence>
<evidence type="ECO:0000256" key="1">
    <source>
        <dbReference type="SAM" id="MobiDB-lite"/>
    </source>
</evidence>
<comment type="caution">
    <text evidence="2">The sequence shown here is derived from an EMBL/GenBank/DDBJ whole genome shotgun (WGS) entry which is preliminary data.</text>
</comment>
<feature type="compositionally biased region" description="Acidic residues" evidence="1">
    <location>
        <begin position="137"/>
        <end position="148"/>
    </location>
</feature>
<dbReference type="EMBL" id="VCIW01000019">
    <property type="protein sequence ID" value="TLS49800.1"/>
    <property type="molecule type" value="Genomic_DNA"/>
</dbReference>
<sequence length="148" mass="16351">MKKTKQPGENISLKTKKTEDPLVMNWINAQTNLMDSLRYLIEHEIVRNGVRNLQTFIPVERNVLGTASPVPGGIAPDIAPATERLAPSVEAMQALRDVREGTAEIAAGRQEVRVEPESPAARIEDAEPPAAKRNVDDDIDDDDIEAWM</sequence>
<gene>
    <name evidence="2" type="ORF">FE782_24225</name>
</gene>
<organism evidence="2 3">
    <name type="scientific">Paenibacillus antri</name>
    <dbReference type="NCBI Taxonomy" id="2582848"/>
    <lineage>
        <taxon>Bacteria</taxon>
        <taxon>Bacillati</taxon>
        <taxon>Bacillota</taxon>
        <taxon>Bacilli</taxon>
        <taxon>Bacillales</taxon>
        <taxon>Paenibacillaceae</taxon>
        <taxon>Paenibacillus</taxon>
    </lineage>
</organism>
<proteinExistence type="predicted"/>